<organism evidence="1 2">
    <name type="scientific">Archangium lansingense</name>
    <dbReference type="NCBI Taxonomy" id="2995310"/>
    <lineage>
        <taxon>Bacteria</taxon>
        <taxon>Pseudomonadati</taxon>
        <taxon>Myxococcota</taxon>
        <taxon>Myxococcia</taxon>
        <taxon>Myxococcales</taxon>
        <taxon>Cystobacterineae</taxon>
        <taxon>Archangiaceae</taxon>
        <taxon>Archangium</taxon>
    </lineage>
</organism>
<evidence type="ECO:0000313" key="2">
    <source>
        <dbReference type="Proteomes" id="UP001207654"/>
    </source>
</evidence>
<proteinExistence type="predicted"/>
<gene>
    <name evidence="1" type="ORF">OV287_34325</name>
</gene>
<protein>
    <submittedName>
        <fullName evidence="1">Uncharacterized protein</fullName>
    </submittedName>
</protein>
<dbReference type="RefSeq" id="WP_267538263.1">
    <property type="nucleotide sequence ID" value="NZ_JAPNKA010000001.1"/>
</dbReference>
<keyword evidence="2" id="KW-1185">Reference proteome</keyword>
<dbReference type="EMBL" id="JAPNKA010000001">
    <property type="protein sequence ID" value="MCY1079548.1"/>
    <property type="molecule type" value="Genomic_DNA"/>
</dbReference>
<accession>A0ABT4ACZ9</accession>
<sequence length="147" mass="16470">MGASITFDDSLWPLLISRFQGVVSDTQYEEYLSRGLAYLRRGDLYVSVLDMGVLVVPTVVQRQRQAEWLLEHEALMREQLLGCALVITSPFLRLALSAILHFRPLPNPYVVVQDVAEGLRWAATRLEEAGLSDAAGRIRLHFGPHPG</sequence>
<reference evidence="1 2" key="1">
    <citation type="submission" date="2022-11" db="EMBL/GenBank/DDBJ databases">
        <title>Minimal conservation of predation-associated metabolite biosynthetic gene clusters underscores biosynthetic potential of Myxococcota including descriptions for ten novel species: Archangium lansinium sp. nov., Myxococcus landrumus sp. nov., Nannocystis bai.</title>
        <authorList>
            <person name="Ahearne A."/>
            <person name="Stevens C."/>
            <person name="Phillips K."/>
        </authorList>
    </citation>
    <scope>NUCLEOTIDE SEQUENCE [LARGE SCALE GENOMIC DNA]</scope>
    <source>
        <strain evidence="1 2">MIWBW</strain>
    </source>
</reference>
<comment type="caution">
    <text evidence="1">The sequence shown here is derived from an EMBL/GenBank/DDBJ whole genome shotgun (WGS) entry which is preliminary data.</text>
</comment>
<dbReference type="Proteomes" id="UP001207654">
    <property type="component" value="Unassembled WGS sequence"/>
</dbReference>
<name>A0ABT4ACZ9_9BACT</name>
<evidence type="ECO:0000313" key="1">
    <source>
        <dbReference type="EMBL" id="MCY1079548.1"/>
    </source>
</evidence>